<dbReference type="Proteomes" id="UP000501452">
    <property type="component" value="Chromosome"/>
</dbReference>
<gene>
    <name evidence="1" type="ORF">GBA63_11725</name>
</gene>
<dbReference type="PANTHER" id="PTHR39324">
    <property type="entry name" value="CALCIUM DODECIN"/>
    <property type="match status" value="1"/>
</dbReference>
<dbReference type="AlphaFoldDB" id="A0A6G8Q9T8"/>
<dbReference type="RefSeq" id="WP_166176331.1">
    <property type="nucleotide sequence ID" value="NZ_CP045119.1"/>
</dbReference>
<dbReference type="Pfam" id="PF07311">
    <property type="entry name" value="Dodecin"/>
    <property type="match status" value="1"/>
</dbReference>
<name>A0A6G8Q9T8_9ACTN</name>
<sequence>MSVARITELSATSQTSFEDAIQQAISRATSTLRGVEGAWIKDQNVLIQDGNITGYKVNLEVTFVLEDGS</sequence>
<dbReference type="PANTHER" id="PTHR39324:SF1">
    <property type="entry name" value="CALCIUM DODECIN"/>
    <property type="match status" value="1"/>
</dbReference>
<organism evidence="1 2">
    <name type="scientific">Rubrobacter tropicus</name>
    <dbReference type="NCBI Taxonomy" id="2653851"/>
    <lineage>
        <taxon>Bacteria</taxon>
        <taxon>Bacillati</taxon>
        <taxon>Actinomycetota</taxon>
        <taxon>Rubrobacteria</taxon>
        <taxon>Rubrobacterales</taxon>
        <taxon>Rubrobacteraceae</taxon>
        <taxon>Rubrobacter</taxon>
    </lineage>
</organism>
<dbReference type="InterPro" id="IPR036694">
    <property type="entry name" value="Dodecin-like_sf"/>
</dbReference>
<evidence type="ECO:0000313" key="1">
    <source>
        <dbReference type="EMBL" id="QIN83236.1"/>
    </source>
</evidence>
<evidence type="ECO:0000313" key="2">
    <source>
        <dbReference type="Proteomes" id="UP000501452"/>
    </source>
</evidence>
<dbReference type="Gene3D" id="3.30.1660.10">
    <property type="entry name" value="Flavin-binding protein dodecin"/>
    <property type="match status" value="1"/>
</dbReference>
<reference evidence="1 2" key="1">
    <citation type="submission" date="2019-10" db="EMBL/GenBank/DDBJ databases">
        <title>Rubrobacter sp nov SCSIO 52090 isolated from a deep-sea sediment in the South China Sea.</title>
        <authorList>
            <person name="Chen R.W."/>
        </authorList>
    </citation>
    <scope>NUCLEOTIDE SEQUENCE [LARGE SCALE GENOMIC DNA]</scope>
    <source>
        <strain evidence="1 2">SCSIO 52909</strain>
    </source>
</reference>
<dbReference type="InterPro" id="IPR009923">
    <property type="entry name" value="Dodecin"/>
</dbReference>
<dbReference type="InterPro" id="IPR025543">
    <property type="entry name" value="Dodecin-like"/>
</dbReference>
<protein>
    <submittedName>
        <fullName evidence="1">Dodecin domain-containing protein</fullName>
    </submittedName>
</protein>
<accession>A0A6G8Q9T8</accession>
<dbReference type="SUPFAM" id="SSF89807">
    <property type="entry name" value="Dodecin-like"/>
    <property type="match status" value="1"/>
</dbReference>
<dbReference type="KEGG" id="rub:GBA63_11725"/>
<dbReference type="EMBL" id="CP045119">
    <property type="protein sequence ID" value="QIN83236.1"/>
    <property type="molecule type" value="Genomic_DNA"/>
</dbReference>
<proteinExistence type="predicted"/>
<keyword evidence="2" id="KW-1185">Reference proteome</keyword>